<evidence type="ECO:0000313" key="22">
    <source>
        <dbReference type="EMBL" id="GLX82302.1"/>
    </source>
</evidence>
<keyword evidence="13 19" id="KW-0249">Electron transport</keyword>
<evidence type="ECO:0000256" key="18">
    <source>
        <dbReference type="ARBA" id="ARBA00023136"/>
    </source>
</evidence>
<keyword evidence="10 19" id="KW-0479">Metal-binding</keyword>
<feature type="transmembrane region" description="Helical" evidence="20">
    <location>
        <begin position="57"/>
        <end position="75"/>
    </location>
</feature>
<evidence type="ECO:0000256" key="19">
    <source>
        <dbReference type="PIRNR" id="PIRNR000006"/>
    </source>
</evidence>
<accession>A0ABQ6H2G6</accession>
<keyword evidence="15 19" id="KW-0560">Oxidoreductase</keyword>
<dbReference type="PANTHER" id="PTHR33751:SF1">
    <property type="entry name" value="CBB3-TYPE CYTOCHROME C OXIDASE SUBUNIT FIXP"/>
    <property type="match status" value="1"/>
</dbReference>
<comment type="cofactor">
    <cofactor evidence="19">
        <name>heme c</name>
        <dbReference type="ChEBI" id="CHEBI:61717"/>
    </cofactor>
    <text evidence="19">Binds 2 heme C groups per subunit.</text>
</comment>
<reference evidence="22 23" key="1">
    <citation type="submission" date="2023-03" db="EMBL/GenBank/DDBJ databases">
        <title>Draft genome sequence of Thalassotalea eurytherma JCM 18482T.</title>
        <authorList>
            <person name="Sawabe T."/>
        </authorList>
    </citation>
    <scope>NUCLEOTIDE SEQUENCE [LARGE SCALE GENOMIC DNA]</scope>
    <source>
        <strain evidence="22 23">JCM 18482</strain>
    </source>
</reference>
<evidence type="ECO:0000256" key="15">
    <source>
        <dbReference type="ARBA" id="ARBA00023002"/>
    </source>
</evidence>
<evidence type="ECO:0000256" key="2">
    <source>
        <dbReference type="ARBA" id="ARBA00004673"/>
    </source>
</evidence>
<dbReference type="InterPro" id="IPR050597">
    <property type="entry name" value="Cytochrome_c_Oxidase_Subunit"/>
</dbReference>
<dbReference type="InterPro" id="IPR038414">
    <property type="entry name" value="CcoP_N_sf"/>
</dbReference>
<keyword evidence="6 19" id="KW-0997">Cell inner membrane</keyword>
<dbReference type="Pfam" id="PF13442">
    <property type="entry name" value="Cytochrome_CBB3"/>
    <property type="match status" value="2"/>
</dbReference>
<dbReference type="InterPro" id="IPR032858">
    <property type="entry name" value="CcoP_N"/>
</dbReference>
<keyword evidence="18 19" id="KW-0472">Membrane</keyword>
<name>A0ABQ6H2G6_9GAMM</name>
<dbReference type="InterPro" id="IPR008168">
    <property type="entry name" value="Cyt_C_IC"/>
</dbReference>
<dbReference type="PRINTS" id="PR00605">
    <property type="entry name" value="CYTCHROMECIC"/>
</dbReference>
<protein>
    <recommendedName>
        <fullName evidence="19">Cbb3-type cytochrome c oxidase subunit</fullName>
    </recommendedName>
</protein>
<dbReference type="RefSeq" id="WP_284207661.1">
    <property type="nucleotide sequence ID" value="NZ_BSSU01000008.1"/>
</dbReference>
<evidence type="ECO:0000256" key="16">
    <source>
        <dbReference type="ARBA" id="ARBA00023004"/>
    </source>
</evidence>
<keyword evidence="8 19" id="KW-0679">Respiratory chain</keyword>
<comment type="caution">
    <text evidence="22">The sequence shown here is derived from an EMBL/GenBank/DDBJ whole genome shotgun (WGS) entry which is preliminary data.</text>
</comment>
<keyword evidence="17 19" id="KW-0406">Ion transport</keyword>
<dbReference type="Proteomes" id="UP001157133">
    <property type="component" value="Unassembled WGS sequence"/>
</dbReference>
<comment type="subcellular location">
    <subcellularLocation>
        <location evidence="1 19">Cell inner membrane</location>
    </subcellularLocation>
</comment>
<evidence type="ECO:0000256" key="12">
    <source>
        <dbReference type="ARBA" id="ARBA00022781"/>
    </source>
</evidence>
<keyword evidence="11" id="KW-0677">Repeat</keyword>
<evidence type="ECO:0000256" key="13">
    <source>
        <dbReference type="ARBA" id="ARBA00022982"/>
    </source>
</evidence>
<evidence type="ECO:0000313" key="23">
    <source>
        <dbReference type="Proteomes" id="UP001157133"/>
    </source>
</evidence>
<evidence type="ECO:0000256" key="17">
    <source>
        <dbReference type="ARBA" id="ARBA00023065"/>
    </source>
</evidence>
<dbReference type="SUPFAM" id="SSF46626">
    <property type="entry name" value="Cytochrome c"/>
    <property type="match status" value="2"/>
</dbReference>
<keyword evidence="9 20" id="KW-0812">Transmembrane</keyword>
<keyword evidence="16 19" id="KW-0408">Iron</keyword>
<keyword evidence="14 20" id="KW-1133">Transmembrane helix</keyword>
<keyword evidence="12 19" id="KW-0375">Hydrogen ion transport</keyword>
<keyword evidence="4 19" id="KW-0813">Transport</keyword>
<dbReference type="Gene3D" id="1.10.760.10">
    <property type="entry name" value="Cytochrome c-like domain"/>
    <property type="match status" value="2"/>
</dbReference>
<feature type="domain" description="Cytochrome c" evidence="21">
    <location>
        <begin position="177"/>
        <end position="258"/>
    </location>
</feature>
<evidence type="ECO:0000259" key="21">
    <source>
        <dbReference type="PROSITE" id="PS51007"/>
    </source>
</evidence>
<sequence>MSSFWSIWIAVLTLGTLVGCYLLLRLCLKNFAGVEEGESMGHTFDGIEELNNPLPKWWSTFFLLTIVWGFLYLAMYPGVFGSNWNGLLGWKSSNQNVVTLEDSKSQAQANLQEGSGTLVEYDREVARANETYGKIFAKYATYSIEDIAAAKDAEIDFNTRDYDALTAVQKALVDRSEALRVGQRLFIQNCSQCHGSDARGTTGFPNLTDDDWLYGHSPADIKYTLIEGRKAQGMIAWGTMVGGDEGVKDVAAYVLSLSGREAKEGNAEAGKAKFAMCQACHGANGEGSAAMGIDLGAPRLNDNVWLYGGSERAVQASIKNGRAGVMPAWKDILGEEKIHVISAYVHSLSEK</sequence>
<dbReference type="PIRSF" id="PIRSF000006">
    <property type="entry name" value="Cbb3-Cox_fixP"/>
    <property type="match status" value="1"/>
</dbReference>
<evidence type="ECO:0000256" key="14">
    <source>
        <dbReference type="ARBA" id="ARBA00022989"/>
    </source>
</evidence>
<comment type="function">
    <text evidence="19">C-type cytochrome. Part of the cbb3-type cytochrome c oxidase complex.</text>
</comment>
<comment type="subunit">
    <text evidence="19">Component of the cbb3-type cytochrome c oxidase.</text>
</comment>
<dbReference type="InterPro" id="IPR004678">
    <property type="entry name" value="Cyt_c_oxidase_cbb3_su3"/>
</dbReference>
<feature type="domain" description="Cytochrome c" evidence="21">
    <location>
        <begin position="265"/>
        <end position="349"/>
    </location>
</feature>
<proteinExistence type="inferred from homology"/>
<gene>
    <name evidence="22" type="primary">ccoP</name>
    <name evidence="22" type="ORF">theurythT_17540</name>
</gene>
<dbReference type="EMBL" id="BSSU01000008">
    <property type="protein sequence ID" value="GLX82302.1"/>
    <property type="molecule type" value="Genomic_DNA"/>
</dbReference>
<dbReference type="PROSITE" id="PS51007">
    <property type="entry name" value="CYTC"/>
    <property type="match status" value="2"/>
</dbReference>
<evidence type="ECO:0000256" key="8">
    <source>
        <dbReference type="ARBA" id="ARBA00022660"/>
    </source>
</evidence>
<comment type="pathway">
    <text evidence="2 19">Energy metabolism; oxidative phosphorylation.</text>
</comment>
<feature type="transmembrane region" description="Helical" evidence="20">
    <location>
        <begin position="6"/>
        <end position="24"/>
    </location>
</feature>
<dbReference type="InterPro" id="IPR036909">
    <property type="entry name" value="Cyt_c-like_dom_sf"/>
</dbReference>
<evidence type="ECO:0000256" key="5">
    <source>
        <dbReference type="ARBA" id="ARBA00022475"/>
    </source>
</evidence>
<dbReference type="Pfam" id="PF14715">
    <property type="entry name" value="FixP_N"/>
    <property type="match status" value="1"/>
</dbReference>
<evidence type="ECO:0000256" key="4">
    <source>
        <dbReference type="ARBA" id="ARBA00022448"/>
    </source>
</evidence>
<evidence type="ECO:0000256" key="9">
    <source>
        <dbReference type="ARBA" id="ARBA00022692"/>
    </source>
</evidence>
<evidence type="ECO:0000256" key="1">
    <source>
        <dbReference type="ARBA" id="ARBA00004533"/>
    </source>
</evidence>
<dbReference type="InterPro" id="IPR009056">
    <property type="entry name" value="Cyt_c-like_dom"/>
</dbReference>
<evidence type="ECO:0000256" key="6">
    <source>
        <dbReference type="ARBA" id="ARBA00022519"/>
    </source>
</evidence>
<keyword evidence="5 19" id="KW-1003">Cell membrane</keyword>
<dbReference type="Gene3D" id="6.10.280.130">
    <property type="match status" value="1"/>
</dbReference>
<organism evidence="22 23">
    <name type="scientific">Thalassotalea eurytherma</name>
    <dbReference type="NCBI Taxonomy" id="1144278"/>
    <lineage>
        <taxon>Bacteria</taxon>
        <taxon>Pseudomonadati</taxon>
        <taxon>Pseudomonadota</taxon>
        <taxon>Gammaproteobacteria</taxon>
        <taxon>Alteromonadales</taxon>
        <taxon>Colwelliaceae</taxon>
        <taxon>Thalassotalea</taxon>
    </lineage>
</organism>
<evidence type="ECO:0000256" key="11">
    <source>
        <dbReference type="ARBA" id="ARBA00022737"/>
    </source>
</evidence>
<evidence type="ECO:0000256" key="20">
    <source>
        <dbReference type="SAM" id="Phobius"/>
    </source>
</evidence>
<dbReference type="PANTHER" id="PTHR33751">
    <property type="entry name" value="CBB3-TYPE CYTOCHROME C OXIDASE SUBUNIT FIXP"/>
    <property type="match status" value="1"/>
</dbReference>
<evidence type="ECO:0000256" key="3">
    <source>
        <dbReference type="ARBA" id="ARBA00006113"/>
    </source>
</evidence>
<comment type="similarity">
    <text evidence="3 19">Belongs to the CcoP / FixP family.</text>
</comment>
<keyword evidence="7 19" id="KW-0349">Heme</keyword>
<evidence type="ECO:0000256" key="7">
    <source>
        <dbReference type="ARBA" id="ARBA00022617"/>
    </source>
</evidence>
<keyword evidence="23" id="KW-1185">Reference proteome</keyword>
<evidence type="ECO:0000256" key="10">
    <source>
        <dbReference type="ARBA" id="ARBA00022723"/>
    </source>
</evidence>